<dbReference type="EMBL" id="LSTQ01000024">
    <property type="protein sequence ID" value="OAH26024.1"/>
    <property type="molecule type" value="Genomic_DNA"/>
</dbReference>
<organism evidence="1 2">
    <name type="scientific">Corynebacterium stationis</name>
    <dbReference type="NCBI Taxonomy" id="1705"/>
    <lineage>
        <taxon>Bacteria</taxon>
        <taxon>Bacillati</taxon>
        <taxon>Actinomycetota</taxon>
        <taxon>Actinomycetes</taxon>
        <taxon>Mycobacteriales</taxon>
        <taxon>Corynebacteriaceae</taxon>
        <taxon>Corynebacterium</taxon>
    </lineage>
</organism>
<sequence>MNPAHAFEIDLEYTRSLARDLDVAAVFTPPQPAVMPTDSTLADFVGTLNQALDNLTARSKQLHADIAHVARSGFALADATEATDSAASSAFDGFQVG</sequence>
<name>A0A177IBB8_9CORY</name>
<evidence type="ECO:0000313" key="2">
    <source>
        <dbReference type="Proteomes" id="UP000076947"/>
    </source>
</evidence>
<dbReference type="AlphaFoldDB" id="A0A177IBB8"/>
<evidence type="ECO:0000313" key="1">
    <source>
        <dbReference type="EMBL" id="OAH26024.1"/>
    </source>
</evidence>
<protein>
    <submittedName>
        <fullName evidence="1">Transducer protein Htr23</fullName>
    </submittedName>
</protein>
<comment type="caution">
    <text evidence="1">The sequence shown here is derived from an EMBL/GenBank/DDBJ whole genome shotgun (WGS) entry which is preliminary data.</text>
</comment>
<dbReference type="Proteomes" id="UP000076947">
    <property type="component" value="Unassembled WGS sequence"/>
</dbReference>
<proteinExistence type="predicted"/>
<gene>
    <name evidence="1" type="ORF">AYJ05_00820</name>
</gene>
<dbReference type="RefSeq" id="WP_066840320.1">
    <property type="nucleotide sequence ID" value="NZ_LSTQ01000024.1"/>
</dbReference>
<dbReference type="OrthoDB" id="4427211at2"/>
<reference evidence="2" key="1">
    <citation type="submission" date="2016-02" db="EMBL/GenBank/DDBJ databases">
        <authorList>
            <person name="Kaur G."/>
            <person name="Nair G.R."/>
            <person name="Mayilraj S."/>
        </authorList>
    </citation>
    <scope>NUCLEOTIDE SEQUENCE [LARGE SCALE GENOMIC DNA]</scope>
    <source>
        <strain evidence="2">GA-15</strain>
    </source>
</reference>
<keyword evidence="2" id="KW-1185">Reference proteome</keyword>
<accession>A0A177IBB8</accession>
<dbReference type="STRING" id="1705.CA21670_02310"/>